<dbReference type="InterPro" id="IPR000073">
    <property type="entry name" value="AB_hydrolase_1"/>
</dbReference>
<gene>
    <name evidence="2" type="ORF">METZ01_LOCUS455175</name>
</gene>
<dbReference type="Gene3D" id="3.40.50.1820">
    <property type="entry name" value="alpha/beta hydrolase"/>
    <property type="match status" value="1"/>
</dbReference>
<dbReference type="GO" id="GO:0004301">
    <property type="term" value="F:epoxide hydrolase activity"/>
    <property type="evidence" value="ECO:0007669"/>
    <property type="project" value="TreeGrafter"/>
</dbReference>
<sequence>MISAKENPKKFIEVFDKKMSYVEMGNGERTILFLHGNPTSSYLWRNIMPHVSNTNRCIAVDLIGMGDSDKLNNKGPGSYTFVEHRKWLDEFLKLVNVGENVVLVIHDWGSALGFDWAKRNSEKLNGIVYMEALVCPMRREDWPEEATQVFKGLRSEAGENMVIEKNIFVEKVLPGSIIRNLTNEEMDVYRRPFLSPEDRRPTLDWPNQIPLDGVPEDVVAIVDEYAKFFM</sequence>
<dbReference type="InterPro" id="IPR051340">
    <property type="entry name" value="Haloalkane_dehalogenase"/>
</dbReference>
<dbReference type="EMBL" id="UINC01188890">
    <property type="protein sequence ID" value="SVE02321.1"/>
    <property type="molecule type" value="Genomic_DNA"/>
</dbReference>
<protein>
    <recommendedName>
        <fullName evidence="1">AB hydrolase-1 domain-containing protein</fullName>
    </recommendedName>
</protein>
<proteinExistence type="predicted"/>
<dbReference type="Pfam" id="PF00561">
    <property type="entry name" value="Abhydrolase_1"/>
    <property type="match status" value="1"/>
</dbReference>
<reference evidence="2" key="1">
    <citation type="submission" date="2018-05" db="EMBL/GenBank/DDBJ databases">
        <authorList>
            <person name="Lanie J.A."/>
            <person name="Ng W.-L."/>
            <person name="Kazmierczak K.M."/>
            <person name="Andrzejewski T.M."/>
            <person name="Davidsen T.M."/>
            <person name="Wayne K.J."/>
            <person name="Tettelin H."/>
            <person name="Glass J.I."/>
            <person name="Rusch D."/>
            <person name="Podicherti R."/>
            <person name="Tsui H.-C.T."/>
            <person name="Winkler M.E."/>
        </authorList>
    </citation>
    <scope>NUCLEOTIDE SEQUENCE</scope>
</reference>
<evidence type="ECO:0000259" key="1">
    <source>
        <dbReference type="Pfam" id="PF00561"/>
    </source>
</evidence>
<accession>A0A383A3X1</accession>
<evidence type="ECO:0000313" key="2">
    <source>
        <dbReference type="EMBL" id="SVE02321.1"/>
    </source>
</evidence>
<feature type="domain" description="AB hydrolase-1" evidence="1">
    <location>
        <begin position="30"/>
        <end position="152"/>
    </location>
</feature>
<organism evidence="2">
    <name type="scientific">marine metagenome</name>
    <dbReference type="NCBI Taxonomy" id="408172"/>
    <lineage>
        <taxon>unclassified sequences</taxon>
        <taxon>metagenomes</taxon>
        <taxon>ecological metagenomes</taxon>
    </lineage>
</organism>
<dbReference type="InterPro" id="IPR029058">
    <property type="entry name" value="AB_hydrolase_fold"/>
</dbReference>
<dbReference type="SUPFAM" id="SSF53474">
    <property type="entry name" value="alpha/beta-Hydrolases"/>
    <property type="match status" value="1"/>
</dbReference>
<dbReference type="PANTHER" id="PTHR42977:SF1">
    <property type="entry name" value="BLR6576 PROTEIN"/>
    <property type="match status" value="1"/>
</dbReference>
<name>A0A383A3X1_9ZZZZ</name>
<feature type="non-terminal residue" evidence="2">
    <location>
        <position position="230"/>
    </location>
</feature>
<dbReference type="AlphaFoldDB" id="A0A383A3X1"/>
<dbReference type="NCBIfam" id="NF002938">
    <property type="entry name" value="PRK03592.1"/>
    <property type="match status" value="1"/>
</dbReference>
<dbReference type="PANTHER" id="PTHR42977">
    <property type="entry name" value="HYDROLASE-RELATED"/>
    <property type="match status" value="1"/>
</dbReference>